<evidence type="ECO:0000313" key="2">
    <source>
        <dbReference type="EMBL" id="TVM26252.1"/>
    </source>
</evidence>
<keyword evidence="1" id="KW-0812">Transmembrane</keyword>
<feature type="non-terminal residue" evidence="2">
    <location>
        <position position="101"/>
    </location>
</feature>
<name>A0A6P1Z9V5_9BACT</name>
<reference evidence="2 3" key="1">
    <citation type="submission" date="2018-06" db="EMBL/GenBank/DDBJ databases">
        <title>Complete genome of Desulfovibrio marinus P48SEP.</title>
        <authorList>
            <person name="Crispim J.S."/>
            <person name="Vidigal P.M.P."/>
            <person name="Silva L.C.F."/>
            <person name="Araujo L.C."/>
            <person name="Laguardia C.N."/>
            <person name="Dias R.S."/>
            <person name="Sousa M.P."/>
            <person name="Paula S.O."/>
            <person name="Silva C."/>
        </authorList>
    </citation>
    <scope>NUCLEOTIDE SEQUENCE [LARGE SCALE GENOMIC DNA]</scope>
    <source>
        <strain evidence="2 3">P48SEP</strain>
    </source>
</reference>
<dbReference type="Proteomes" id="UP000434052">
    <property type="component" value="Unassembled WGS sequence"/>
</dbReference>
<keyword evidence="1" id="KW-1133">Transmembrane helix</keyword>
<dbReference type="AlphaFoldDB" id="A0A6P1Z9V5"/>
<organism evidence="2 3">
    <name type="scientific">Oceanidesulfovibrio marinus</name>
    <dbReference type="NCBI Taxonomy" id="370038"/>
    <lineage>
        <taxon>Bacteria</taxon>
        <taxon>Pseudomonadati</taxon>
        <taxon>Thermodesulfobacteriota</taxon>
        <taxon>Desulfovibrionia</taxon>
        <taxon>Desulfovibrionales</taxon>
        <taxon>Desulfovibrionaceae</taxon>
        <taxon>Oceanidesulfovibrio</taxon>
    </lineage>
</organism>
<comment type="caution">
    <text evidence="2">The sequence shown here is derived from an EMBL/GenBank/DDBJ whole genome shotgun (WGS) entry which is preliminary data.</text>
</comment>
<dbReference type="InterPro" id="IPR019088">
    <property type="entry name" value="CHP02186-rel_TM"/>
</dbReference>
<dbReference type="EMBL" id="QMIF01000239">
    <property type="protein sequence ID" value="TVM26252.1"/>
    <property type="molecule type" value="Genomic_DNA"/>
</dbReference>
<sequence length="101" mass="10922">MMTKPSRLPWARSRTACNRSRPRCPFPPSWPQATLASLAVKDGPEFAMTEKDLKVELVSTPLFMAKLAFGHGALYGILATIIALVSGLVIGLIFPSKGEGH</sequence>
<gene>
    <name evidence="2" type="ORF">DQK91_22920</name>
</gene>
<dbReference type="Pfam" id="PF09608">
    <property type="entry name" value="Alph_Pro_TM"/>
    <property type="match status" value="1"/>
</dbReference>
<evidence type="ECO:0000256" key="1">
    <source>
        <dbReference type="SAM" id="Phobius"/>
    </source>
</evidence>
<feature type="transmembrane region" description="Helical" evidence="1">
    <location>
        <begin position="73"/>
        <end position="94"/>
    </location>
</feature>
<dbReference type="RefSeq" id="WP_412973825.1">
    <property type="nucleotide sequence ID" value="NZ_QMIF01000239.1"/>
</dbReference>
<proteinExistence type="predicted"/>
<evidence type="ECO:0000313" key="3">
    <source>
        <dbReference type="Proteomes" id="UP000434052"/>
    </source>
</evidence>
<accession>A0A6P1Z9V5</accession>
<keyword evidence="1" id="KW-0472">Membrane</keyword>
<protein>
    <submittedName>
        <fullName evidence="2">Uncharacterized protein</fullName>
    </submittedName>
</protein>